<gene>
    <name evidence="7" type="ORF">SAMN05428983_4596</name>
</gene>
<proteinExistence type="inferred from homology"/>
<evidence type="ECO:0000313" key="8">
    <source>
        <dbReference type="Proteomes" id="UP000198917"/>
    </source>
</evidence>
<dbReference type="Gene3D" id="3.40.309.10">
    <property type="entry name" value="Aldehyde Dehydrogenase, Chain A, domain 2"/>
    <property type="match status" value="1"/>
</dbReference>
<dbReference type="Proteomes" id="UP000198917">
    <property type="component" value="Unassembled WGS sequence"/>
</dbReference>
<sequence>MMNTELVIDNTSRVAEGAATFERRNPISEEIVSVAAAASKADALAAAASAAQAFASWSTSGPSIRRSILLKAADLLEQKLPEFQKAMAEEVGASELWATFNVLGSASLFREAAALATQIQGETIPTDKPGALSITLRQAAGVVLSIVPWNGPILLGARAIAYPLVCGNPVIFKASENSPRTHALLASCLYEAGLPAGVLNFLTVAPKDSGEVTETLIAHPAVRRVNFTGSTRVGRIIAETSARHLKRCLLELGGKAPFVVLDDADIEGAVNAAVFGAFLYQGQICMSTERFVVDEKIADEFVSRFAKRAKELQARDPREVRDCVVGPILNSASGERINAMIKDATDKGAVLAAGGYARGALMDATIVDQVKPGMTIYGEETFGPITTVVRVSGVEEAIRVANDTEYGLSAAVFSNNITRALSVASRIQAGCVHVNGATVQNEAQAPYGGTKNSGYGRFDGRAVIDEFTEIKWVTLEDPSQRYPF</sequence>
<dbReference type="CDD" id="cd07105">
    <property type="entry name" value="ALDH_SaliADH"/>
    <property type="match status" value="1"/>
</dbReference>
<dbReference type="GO" id="GO:0016620">
    <property type="term" value="F:oxidoreductase activity, acting on the aldehyde or oxo group of donors, NAD or NADP as acceptor"/>
    <property type="evidence" value="ECO:0007669"/>
    <property type="project" value="InterPro"/>
</dbReference>
<dbReference type="InterPro" id="IPR016163">
    <property type="entry name" value="Ald_DH_C"/>
</dbReference>
<keyword evidence="3" id="KW-0520">NAD</keyword>
<protein>
    <submittedName>
        <fullName evidence="7">Acyl-CoA reductase</fullName>
    </submittedName>
</protein>
<dbReference type="InterPro" id="IPR015590">
    <property type="entry name" value="Aldehyde_DH_dom"/>
</dbReference>
<name>A0A7Z7BRS9_9HYPH</name>
<evidence type="ECO:0000256" key="5">
    <source>
        <dbReference type="RuleBase" id="RU003345"/>
    </source>
</evidence>
<evidence type="ECO:0000256" key="2">
    <source>
        <dbReference type="ARBA" id="ARBA00023002"/>
    </source>
</evidence>
<dbReference type="AlphaFoldDB" id="A0A7Z7BRS9"/>
<dbReference type="PANTHER" id="PTHR42986">
    <property type="entry name" value="BENZALDEHYDE DEHYDROGENASE YFMT"/>
    <property type="match status" value="1"/>
</dbReference>
<accession>A0A7Z7BRS9</accession>
<dbReference type="InterPro" id="IPR029510">
    <property type="entry name" value="Ald_DH_CS_GLU"/>
</dbReference>
<evidence type="ECO:0000256" key="4">
    <source>
        <dbReference type="PROSITE-ProRule" id="PRU10007"/>
    </source>
</evidence>
<evidence type="ECO:0000313" key="7">
    <source>
        <dbReference type="EMBL" id="SDK32936.1"/>
    </source>
</evidence>
<dbReference type="InterPro" id="IPR016162">
    <property type="entry name" value="Ald_DH_N"/>
</dbReference>
<dbReference type="PROSITE" id="PS00687">
    <property type="entry name" value="ALDEHYDE_DEHYDR_GLU"/>
    <property type="match status" value="1"/>
</dbReference>
<evidence type="ECO:0000256" key="1">
    <source>
        <dbReference type="ARBA" id="ARBA00009986"/>
    </source>
</evidence>
<dbReference type="FunFam" id="3.40.309.10:FF:000010">
    <property type="entry name" value="Gamma-aminobutyraldehyde dehydrogenase"/>
    <property type="match status" value="1"/>
</dbReference>
<dbReference type="EMBL" id="FNEW01000007">
    <property type="protein sequence ID" value="SDK32936.1"/>
    <property type="molecule type" value="Genomic_DNA"/>
</dbReference>
<dbReference type="PANTHER" id="PTHR42986:SF1">
    <property type="entry name" value="BENZALDEHYDE DEHYDROGENASE YFMT"/>
    <property type="match status" value="1"/>
</dbReference>
<dbReference type="SUPFAM" id="SSF53720">
    <property type="entry name" value="ALDH-like"/>
    <property type="match status" value="1"/>
</dbReference>
<organism evidence="7 8">
    <name type="scientific">Agrobacterium fabrum</name>
    <dbReference type="NCBI Taxonomy" id="1176649"/>
    <lineage>
        <taxon>Bacteria</taxon>
        <taxon>Pseudomonadati</taxon>
        <taxon>Pseudomonadota</taxon>
        <taxon>Alphaproteobacteria</taxon>
        <taxon>Hyphomicrobiales</taxon>
        <taxon>Rhizobiaceae</taxon>
        <taxon>Rhizobium/Agrobacterium group</taxon>
        <taxon>Agrobacterium</taxon>
        <taxon>Agrobacterium tumefaciens complex</taxon>
    </lineage>
</organism>
<comment type="caution">
    <text evidence="7">The sequence shown here is derived from an EMBL/GenBank/DDBJ whole genome shotgun (WGS) entry which is preliminary data.</text>
</comment>
<dbReference type="Pfam" id="PF00171">
    <property type="entry name" value="Aldedh"/>
    <property type="match status" value="1"/>
</dbReference>
<feature type="active site" evidence="4">
    <location>
        <position position="251"/>
    </location>
</feature>
<feature type="domain" description="Aldehyde dehydrogenase" evidence="6">
    <location>
        <begin position="19"/>
        <end position="473"/>
    </location>
</feature>
<dbReference type="Gene3D" id="3.40.605.10">
    <property type="entry name" value="Aldehyde Dehydrogenase, Chain A, domain 1"/>
    <property type="match status" value="1"/>
</dbReference>
<comment type="similarity">
    <text evidence="1 5">Belongs to the aldehyde dehydrogenase family.</text>
</comment>
<reference evidence="7 8" key="1">
    <citation type="submission" date="2016-10" db="EMBL/GenBank/DDBJ databases">
        <authorList>
            <person name="Varghese N."/>
            <person name="Submissions S."/>
        </authorList>
    </citation>
    <scope>NUCLEOTIDE SEQUENCE [LARGE SCALE GENOMIC DNA]</scope>
    <source>
        <strain evidence="7 8">PDC82</strain>
    </source>
</reference>
<evidence type="ECO:0000256" key="3">
    <source>
        <dbReference type="ARBA" id="ARBA00023027"/>
    </source>
</evidence>
<dbReference type="InterPro" id="IPR016161">
    <property type="entry name" value="Ald_DH/histidinol_DH"/>
</dbReference>
<keyword evidence="2 5" id="KW-0560">Oxidoreductase</keyword>
<evidence type="ECO:0000259" key="6">
    <source>
        <dbReference type="Pfam" id="PF00171"/>
    </source>
</evidence>